<protein>
    <submittedName>
        <fullName evidence="1">Uncharacterized protein</fullName>
    </submittedName>
</protein>
<sequence length="686" mass="74488">MSFIDDLSGISGRENIAQQLISSKGITSQTSKTIDLNSNDTVSILQPTTVGSRYPTNNNNNSVPSITQAPSQDEWAWETGASWLSASSCDSSGLYRWYGCYDWDLVYHPSSLFSTWTITTTTSLGQYTDAKCSGPFTTLADGVARALCSADSPRTTTVGWEITTITYSSVTATQSAPPCSETPLDCTVPAYDCSKMWSAQFTEDTSIFLGQKTRTEEEVGVISYRPRCTEFEIDSCWAFCTFSVSAVNLLYWPTTNIARVTITTDNQVYTAHWGTHTVTSPTVYVVFPTMSNIHGCGQVHTDKLVPLDPKHIMTDSLTWIPGKKWPVINRSTLNFADLAFSTVGDSSYPLVPVSLYRDTDRCRDLNISCETIYHDHQPVISFTIEPSVFKSIDPAWSHCGWEDHVQVDPAGVLHPTVSIAIPTLDTTYDERPNVLHPASAISAPTLKTIAPEPARVFENKISPAATPMNPSPQRTTTPGHLYADSVVHNLRPDPVTFWATPTLVATPAQSGMPALPQLNLNPPNVPHQFDEAHQQNHPVQGSPGNQDEPLLIKANQGQANLVTRVVFTAGNAANTAVEIAPGTYSIGGHILSKGGSPVFMNGAQISAFDEGIVVQDPPISQSSPIESFTEEDKLRDSDIKKVSGVFGSPRSKSTAPREAVSIYAVISALLLNFGSDICIYTSAFKG</sequence>
<evidence type="ECO:0000313" key="2">
    <source>
        <dbReference type="Proteomes" id="UP000800235"/>
    </source>
</evidence>
<keyword evidence="2" id="KW-1185">Reference proteome</keyword>
<reference evidence="1" key="1">
    <citation type="journal article" date="2020" name="Stud. Mycol.">
        <title>101 Dothideomycetes genomes: a test case for predicting lifestyles and emergence of pathogens.</title>
        <authorList>
            <person name="Haridas S."/>
            <person name="Albert R."/>
            <person name="Binder M."/>
            <person name="Bloem J."/>
            <person name="Labutti K."/>
            <person name="Salamov A."/>
            <person name="Andreopoulos B."/>
            <person name="Baker S."/>
            <person name="Barry K."/>
            <person name="Bills G."/>
            <person name="Bluhm B."/>
            <person name="Cannon C."/>
            <person name="Castanera R."/>
            <person name="Culley D."/>
            <person name="Daum C."/>
            <person name="Ezra D."/>
            <person name="Gonzalez J."/>
            <person name="Henrissat B."/>
            <person name="Kuo A."/>
            <person name="Liang C."/>
            <person name="Lipzen A."/>
            <person name="Lutzoni F."/>
            <person name="Magnuson J."/>
            <person name="Mondo S."/>
            <person name="Nolan M."/>
            <person name="Ohm R."/>
            <person name="Pangilinan J."/>
            <person name="Park H.-J."/>
            <person name="Ramirez L."/>
            <person name="Alfaro M."/>
            <person name="Sun H."/>
            <person name="Tritt A."/>
            <person name="Yoshinaga Y."/>
            <person name="Zwiers L.-H."/>
            <person name="Turgeon B."/>
            <person name="Goodwin S."/>
            <person name="Spatafora J."/>
            <person name="Crous P."/>
            <person name="Grigoriev I."/>
        </authorList>
    </citation>
    <scope>NUCLEOTIDE SEQUENCE</scope>
    <source>
        <strain evidence="1">CBS 130266</strain>
    </source>
</reference>
<name>A0A9P4NXE5_9PEZI</name>
<dbReference type="OrthoDB" id="3944128at2759"/>
<comment type="caution">
    <text evidence="1">The sequence shown here is derived from an EMBL/GenBank/DDBJ whole genome shotgun (WGS) entry which is preliminary data.</text>
</comment>
<evidence type="ECO:0000313" key="1">
    <source>
        <dbReference type="EMBL" id="KAF2433138.1"/>
    </source>
</evidence>
<proteinExistence type="predicted"/>
<gene>
    <name evidence="1" type="ORF">EJ08DRAFT_658407</name>
</gene>
<dbReference type="Proteomes" id="UP000800235">
    <property type="component" value="Unassembled WGS sequence"/>
</dbReference>
<organism evidence="1 2">
    <name type="scientific">Tothia fuscella</name>
    <dbReference type="NCBI Taxonomy" id="1048955"/>
    <lineage>
        <taxon>Eukaryota</taxon>
        <taxon>Fungi</taxon>
        <taxon>Dikarya</taxon>
        <taxon>Ascomycota</taxon>
        <taxon>Pezizomycotina</taxon>
        <taxon>Dothideomycetes</taxon>
        <taxon>Pleosporomycetidae</taxon>
        <taxon>Venturiales</taxon>
        <taxon>Cylindrosympodiaceae</taxon>
        <taxon>Tothia</taxon>
    </lineage>
</organism>
<dbReference type="EMBL" id="MU007022">
    <property type="protein sequence ID" value="KAF2433138.1"/>
    <property type="molecule type" value="Genomic_DNA"/>
</dbReference>
<accession>A0A9P4NXE5</accession>
<dbReference type="AlphaFoldDB" id="A0A9P4NXE5"/>